<dbReference type="Pfam" id="PF12833">
    <property type="entry name" value="HTH_18"/>
    <property type="match status" value="1"/>
</dbReference>
<dbReference type="SUPFAM" id="SSF46689">
    <property type="entry name" value="Homeodomain-like"/>
    <property type="match status" value="1"/>
</dbReference>
<dbReference type="PANTHER" id="PTHR43280">
    <property type="entry name" value="ARAC-FAMILY TRANSCRIPTIONAL REGULATOR"/>
    <property type="match status" value="1"/>
</dbReference>
<dbReference type="Gene3D" id="3.30.450.20">
    <property type="entry name" value="PAS domain"/>
    <property type="match status" value="1"/>
</dbReference>
<proteinExistence type="predicted"/>
<dbReference type="Gene3D" id="1.10.10.60">
    <property type="entry name" value="Homeodomain-like"/>
    <property type="match status" value="2"/>
</dbReference>
<evidence type="ECO:0000259" key="5">
    <source>
        <dbReference type="PROSITE" id="PS01124"/>
    </source>
</evidence>
<dbReference type="Gene3D" id="6.10.340.10">
    <property type="match status" value="1"/>
</dbReference>
<feature type="transmembrane region" description="Helical" evidence="4">
    <location>
        <begin position="300"/>
        <end position="319"/>
    </location>
</feature>
<dbReference type="InterPro" id="IPR009057">
    <property type="entry name" value="Homeodomain-like_sf"/>
</dbReference>
<sequence>MTNWKLWFHYSVYRNMLIYFILLVALVILLISGTLYMVFAVKTEQSISDNVVSMLRQTSYTSSIVQQQVLTIGDQMLNDNHIMTAIMNKRIDPLEDRDAMDVLKNIKALNPFIKYIGVYNDNTKRYLNTAGPPYVLRGIEEKRITGDNVEQYIDFYPQKLQLDSVENSNTMNVLTFILRPNYALTSDYQGRGTIIIHVDEGYIQQTIRAIQSIDNNVFVMDSNGIVLSHTNSGEFMSDFSDKPYIRNILSSKSSSGYFTASINGEKQLVTYVKSKEPNWYFVSLKPYRLLISDIATIRNFTLYIALAMIVLGVVLAYIATNRIYNPLGKLIHRVRDFSRGLGSDINRKYDEYALLSEAFSNVVDQASHIEAEMKQSIPMLKKTYLEHALKGTLHDLWSTHTIQADFQQQFTGPYFVVVLLRIDRYAELSECHSRKQLGLFRFSLCNISQELLGKHVVNEPIAADEETVAVLLQPKSVKLSTNIILTMKEIQNVIQNYFHFTVTFSIGNTVSDQNQISLSYQSAQEYAKYRLLFGYGSIIQANMVQNYAEREHQYPAATEKKLIEALRVNNSQKIYQSLDQFMANLSEMAYYQVLSYANQLLITLLKEFDGTLCSMQEYSKECYSIVHRLQQQETLPEIASLLRNFCGLIQSLMEKRTADKNNEVVGIVCRYLQENYARPDLGIESMADKVKLSPGYLGKLFRGYTQTSFNDYLKTIRLEKAKELLVQTDDPIVVISEKVGILNTNYFYTLFKKTYAISPAVYREQHAHLLAAEDRERHGT</sequence>
<dbReference type="PROSITE" id="PS00041">
    <property type="entry name" value="HTH_ARAC_FAMILY_1"/>
    <property type="match status" value="1"/>
</dbReference>
<evidence type="ECO:0000313" key="6">
    <source>
        <dbReference type="EMBL" id="KIL40505.1"/>
    </source>
</evidence>
<keyword evidence="7" id="KW-1185">Reference proteome</keyword>
<keyword evidence="4" id="KW-1133">Transmembrane helix</keyword>
<comment type="caution">
    <text evidence="6">The sequence shown here is derived from an EMBL/GenBank/DDBJ whole genome shotgun (WGS) entry which is preliminary data.</text>
</comment>
<dbReference type="InterPro" id="IPR018062">
    <property type="entry name" value="HTH_AraC-typ_CS"/>
</dbReference>
<feature type="transmembrane region" description="Helical" evidence="4">
    <location>
        <begin position="16"/>
        <end position="39"/>
    </location>
</feature>
<dbReference type="EMBL" id="JXAK01000020">
    <property type="protein sequence ID" value="KIL40505.1"/>
    <property type="molecule type" value="Genomic_DNA"/>
</dbReference>
<keyword evidence="4" id="KW-0812">Transmembrane</keyword>
<evidence type="ECO:0000256" key="3">
    <source>
        <dbReference type="ARBA" id="ARBA00023163"/>
    </source>
</evidence>
<keyword evidence="2" id="KW-0238">DNA-binding</keyword>
<organism evidence="6 7">
    <name type="scientific">Gordoniibacillus kamchatkensis</name>
    <dbReference type="NCBI Taxonomy" id="1590651"/>
    <lineage>
        <taxon>Bacteria</taxon>
        <taxon>Bacillati</taxon>
        <taxon>Bacillota</taxon>
        <taxon>Bacilli</taxon>
        <taxon>Bacillales</taxon>
        <taxon>Paenibacillaceae</taxon>
        <taxon>Gordoniibacillus</taxon>
    </lineage>
</organism>
<feature type="domain" description="HTH araC/xylS-type" evidence="5">
    <location>
        <begin position="666"/>
        <end position="765"/>
    </location>
</feature>
<evidence type="ECO:0000313" key="7">
    <source>
        <dbReference type="Proteomes" id="UP000031967"/>
    </source>
</evidence>
<evidence type="ECO:0000256" key="2">
    <source>
        <dbReference type="ARBA" id="ARBA00023125"/>
    </source>
</evidence>
<gene>
    <name evidence="6" type="ORF">SD70_13140</name>
</gene>
<evidence type="ECO:0000256" key="4">
    <source>
        <dbReference type="SAM" id="Phobius"/>
    </source>
</evidence>
<dbReference type="Proteomes" id="UP000031967">
    <property type="component" value="Unassembled WGS sequence"/>
</dbReference>
<dbReference type="CDD" id="cd12912">
    <property type="entry name" value="PDC2_MCP_like"/>
    <property type="match status" value="1"/>
</dbReference>
<keyword evidence="4" id="KW-0472">Membrane</keyword>
<keyword evidence="3" id="KW-0804">Transcription</keyword>
<dbReference type="RefSeq" id="WP_041048000.1">
    <property type="nucleotide sequence ID" value="NZ_JXAK01000020.1"/>
</dbReference>
<protein>
    <recommendedName>
        <fullName evidence="5">HTH araC/xylS-type domain-containing protein</fullName>
    </recommendedName>
</protein>
<dbReference type="SMART" id="SM00342">
    <property type="entry name" value="HTH_ARAC"/>
    <property type="match status" value="1"/>
</dbReference>
<accession>A0ABR5AHS9</accession>
<dbReference type="InterPro" id="IPR018060">
    <property type="entry name" value="HTH_AraC"/>
</dbReference>
<keyword evidence="1" id="KW-0805">Transcription regulation</keyword>
<evidence type="ECO:0000256" key="1">
    <source>
        <dbReference type="ARBA" id="ARBA00023015"/>
    </source>
</evidence>
<dbReference type="PROSITE" id="PS01124">
    <property type="entry name" value="HTH_ARAC_FAMILY_2"/>
    <property type="match status" value="1"/>
</dbReference>
<reference evidence="6 7" key="1">
    <citation type="submission" date="2014-12" db="EMBL/GenBank/DDBJ databases">
        <title>Draft genome sequence of Paenibacillus kamchatkensis strain B-2647.</title>
        <authorList>
            <person name="Karlyshev A.V."/>
            <person name="Kudryashova E.B."/>
        </authorList>
    </citation>
    <scope>NUCLEOTIDE SEQUENCE [LARGE SCALE GENOMIC DNA]</scope>
    <source>
        <strain evidence="6 7">VKM B-2647</strain>
    </source>
</reference>
<name>A0ABR5AHS9_9BACL</name>
<dbReference type="PANTHER" id="PTHR43280:SF2">
    <property type="entry name" value="HTH-TYPE TRANSCRIPTIONAL REGULATOR EXSA"/>
    <property type="match status" value="1"/>
</dbReference>